<keyword evidence="3" id="KW-1185">Reference proteome</keyword>
<dbReference type="OrthoDB" id="9812205at2"/>
<dbReference type="Pfam" id="PF03966">
    <property type="entry name" value="Trm112p"/>
    <property type="match status" value="1"/>
</dbReference>
<dbReference type="Proteomes" id="UP000293520">
    <property type="component" value="Unassembled WGS sequence"/>
</dbReference>
<name>A0A4Q9G5D1_9RHOB</name>
<evidence type="ECO:0000256" key="1">
    <source>
        <dbReference type="HAMAP-Rule" id="MF_01187"/>
    </source>
</evidence>
<reference evidence="2 3" key="1">
    <citation type="submission" date="2019-02" db="EMBL/GenBank/DDBJ databases">
        <title>Paracoccus subflavus sp. nov., isolated from marine sediment of the Pacific Ocean.</title>
        <authorList>
            <person name="Zhang G."/>
        </authorList>
    </citation>
    <scope>NUCLEOTIDE SEQUENCE [LARGE SCALE GENOMIC DNA]</scope>
    <source>
        <strain evidence="2 3">GY0581</strain>
    </source>
</reference>
<dbReference type="HAMAP" id="MF_01187">
    <property type="entry name" value="UPF0434"/>
    <property type="match status" value="1"/>
</dbReference>
<accession>A0A4Q9G5D1</accession>
<gene>
    <name evidence="2" type="ORF">EYE42_04115</name>
</gene>
<dbReference type="GO" id="GO:0005829">
    <property type="term" value="C:cytosol"/>
    <property type="evidence" value="ECO:0007669"/>
    <property type="project" value="TreeGrafter"/>
</dbReference>
<dbReference type="AlphaFoldDB" id="A0A4Q9G5D1"/>
<dbReference type="RefSeq" id="WP_130990044.1">
    <property type="nucleotide sequence ID" value="NZ_SISK01000002.1"/>
</dbReference>
<protein>
    <recommendedName>
        <fullName evidence="1">UPF0434 protein EYE42_04115</fullName>
    </recommendedName>
</protein>
<dbReference type="PANTHER" id="PTHR33505:SF4">
    <property type="entry name" value="PROTEIN PREY, MITOCHONDRIAL"/>
    <property type="match status" value="1"/>
</dbReference>
<dbReference type="PANTHER" id="PTHR33505">
    <property type="entry name" value="ZGC:162634"/>
    <property type="match status" value="1"/>
</dbReference>
<comment type="caution">
    <text evidence="2">The sequence shown here is derived from an EMBL/GenBank/DDBJ whole genome shotgun (WGS) entry which is preliminary data.</text>
</comment>
<dbReference type="EMBL" id="SISK01000002">
    <property type="protein sequence ID" value="TBN42617.1"/>
    <property type="molecule type" value="Genomic_DNA"/>
</dbReference>
<sequence length="69" mass="7454">MNRPDHSGAEPPGFDRHMLESLVCPVTHATLSYDAARQELVSRAAGLAFPIRAGIPIMLVGEARQIKAD</sequence>
<organism evidence="2 3">
    <name type="scientific">Paracoccus subflavus</name>
    <dbReference type="NCBI Taxonomy" id="2528244"/>
    <lineage>
        <taxon>Bacteria</taxon>
        <taxon>Pseudomonadati</taxon>
        <taxon>Pseudomonadota</taxon>
        <taxon>Alphaproteobacteria</taxon>
        <taxon>Rhodobacterales</taxon>
        <taxon>Paracoccaceae</taxon>
        <taxon>Paracoccus</taxon>
    </lineage>
</organism>
<evidence type="ECO:0000313" key="3">
    <source>
        <dbReference type="Proteomes" id="UP000293520"/>
    </source>
</evidence>
<dbReference type="InterPro" id="IPR005651">
    <property type="entry name" value="Trm112-like"/>
</dbReference>
<comment type="similarity">
    <text evidence="1">Belongs to the UPF0434 family.</text>
</comment>
<dbReference type="SUPFAM" id="SSF158997">
    <property type="entry name" value="Trm112p-like"/>
    <property type="match status" value="1"/>
</dbReference>
<proteinExistence type="inferred from homology"/>
<evidence type="ECO:0000313" key="2">
    <source>
        <dbReference type="EMBL" id="TBN42617.1"/>
    </source>
</evidence>
<dbReference type="Gene3D" id="2.20.25.10">
    <property type="match status" value="1"/>
</dbReference>